<feature type="region of interest" description="Disordered" evidence="1">
    <location>
        <begin position="1"/>
        <end position="189"/>
    </location>
</feature>
<sequence>MSNSSPTQSTMSINCNRTTRGGYNHRGGAGGDRGGGNGNGSGNRYQGGFPRSSFDDRESQQSSSNGGFQRNRNFNFNRTFNNSTGGGGGAGRGGNMQRNFNNGNDVGGFGNGNLNGNGNYTNFVQNRNRDRRGHYNPNNAGNSGSYNANGNGNFARDSKSPGPVVLESGSSGTRPCSSNQFAALDDDDRPKLVLKPRTVTAPINSLAETKQAALIFGKAKPRDDNATPPSSPHQDIGVDASCPFAGSAGATDDPDPGVSSD</sequence>
<evidence type="ECO:0000313" key="2">
    <source>
        <dbReference type="RefSeq" id="XP_016978404.1"/>
    </source>
</evidence>
<name>A0A6P4EP38_DRORH</name>
<dbReference type="RefSeq" id="XP_016978404.1">
    <property type="nucleotide sequence ID" value="XM_017122915.1"/>
</dbReference>
<feature type="compositionally biased region" description="Polar residues" evidence="1">
    <location>
        <begin position="168"/>
        <end position="181"/>
    </location>
</feature>
<evidence type="ECO:0000256" key="1">
    <source>
        <dbReference type="SAM" id="MobiDB-lite"/>
    </source>
</evidence>
<reference evidence="2" key="1">
    <citation type="submission" date="2025-08" db="UniProtKB">
        <authorList>
            <consortium name="RefSeq"/>
        </authorList>
    </citation>
    <scope>IDENTIFICATION</scope>
</reference>
<organism evidence="2">
    <name type="scientific">Drosophila rhopaloa</name>
    <name type="common">Fruit fly</name>
    <dbReference type="NCBI Taxonomy" id="1041015"/>
    <lineage>
        <taxon>Eukaryota</taxon>
        <taxon>Metazoa</taxon>
        <taxon>Ecdysozoa</taxon>
        <taxon>Arthropoda</taxon>
        <taxon>Hexapoda</taxon>
        <taxon>Insecta</taxon>
        <taxon>Pterygota</taxon>
        <taxon>Neoptera</taxon>
        <taxon>Endopterygota</taxon>
        <taxon>Diptera</taxon>
        <taxon>Brachycera</taxon>
        <taxon>Muscomorpha</taxon>
        <taxon>Ephydroidea</taxon>
        <taxon>Drosophilidae</taxon>
        <taxon>Drosophila</taxon>
        <taxon>Sophophora</taxon>
    </lineage>
</organism>
<proteinExistence type="predicted"/>
<feature type="compositionally biased region" description="Low complexity" evidence="1">
    <location>
        <begin position="95"/>
        <end position="104"/>
    </location>
</feature>
<gene>
    <name evidence="2" type="primary">LOC108044061</name>
</gene>
<feature type="compositionally biased region" description="Gly residues" evidence="1">
    <location>
        <begin position="84"/>
        <end position="94"/>
    </location>
</feature>
<feature type="compositionally biased region" description="Polar residues" evidence="1">
    <location>
        <begin position="1"/>
        <end position="19"/>
    </location>
</feature>
<feature type="compositionally biased region" description="Low complexity" evidence="1">
    <location>
        <begin position="135"/>
        <end position="153"/>
    </location>
</feature>
<protein>
    <submittedName>
        <fullName evidence="2">Insoluble matrix shell protein 4-like</fullName>
    </submittedName>
</protein>
<dbReference type="OrthoDB" id="48651at2759"/>
<feature type="region of interest" description="Disordered" evidence="1">
    <location>
        <begin position="215"/>
        <end position="261"/>
    </location>
</feature>
<feature type="compositionally biased region" description="Gly residues" evidence="1">
    <location>
        <begin position="105"/>
        <end position="115"/>
    </location>
</feature>
<feature type="compositionally biased region" description="Gly residues" evidence="1">
    <location>
        <begin position="24"/>
        <end position="41"/>
    </location>
</feature>
<feature type="compositionally biased region" description="Low complexity" evidence="1">
    <location>
        <begin position="64"/>
        <end position="83"/>
    </location>
</feature>
<dbReference type="AlphaFoldDB" id="A0A6P4EP38"/>
<accession>A0A6P4EP38</accession>